<dbReference type="Pfam" id="PF08530">
    <property type="entry name" value="PepX_C"/>
    <property type="match status" value="1"/>
</dbReference>
<evidence type="ECO:0000313" key="5">
    <source>
        <dbReference type="Proteomes" id="UP001272242"/>
    </source>
</evidence>
<dbReference type="Proteomes" id="UP001272242">
    <property type="component" value="Unassembled WGS sequence"/>
</dbReference>
<dbReference type="SUPFAM" id="SSF49785">
    <property type="entry name" value="Galactose-binding domain-like"/>
    <property type="match status" value="1"/>
</dbReference>
<dbReference type="InterPro" id="IPR008979">
    <property type="entry name" value="Galactose-bd-like_sf"/>
</dbReference>
<accession>A0ABU5EY85</accession>
<dbReference type="InterPro" id="IPR000383">
    <property type="entry name" value="Xaa-Pro-like_dom"/>
</dbReference>
<dbReference type="EMBL" id="JAXBLV010000177">
    <property type="protein sequence ID" value="MDY3560283.1"/>
    <property type="molecule type" value="Genomic_DNA"/>
</dbReference>
<evidence type="ECO:0000259" key="3">
    <source>
        <dbReference type="SMART" id="SM00939"/>
    </source>
</evidence>
<dbReference type="Gene3D" id="1.10.3020.10">
    <property type="entry name" value="alpha-amino acid ester hydrolase ( Helical cap domain)"/>
    <property type="match status" value="1"/>
</dbReference>
<comment type="caution">
    <text evidence="4">The sequence shown here is derived from an EMBL/GenBank/DDBJ whole genome shotgun (WGS) entry which is preliminary data.</text>
</comment>
<dbReference type="SMART" id="SM00939">
    <property type="entry name" value="PepX_C"/>
    <property type="match status" value="1"/>
</dbReference>
<keyword evidence="1 4" id="KW-0378">Hydrolase</keyword>
<dbReference type="Gene3D" id="2.60.120.260">
    <property type="entry name" value="Galactose-binding domain-like"/>
    <property type="match status" value="1"/>
</dbReference>
<dbReference type="InterPro" id="IPR005674">
    <property type="entry name" value="CocE/Ser_esterase"/>
</dbReference>
<dbReference type="GO" id="GO:0016787">
    <property type="term" value="F:hydrolase activity"/>
    <property type="evidence" value="ECO:0007669"/>
    <property type="project" value="UniProtKB-KW"/>
</dbReference>
<feature type="signal peptide" evidence="2">
    <location>
        <begin position="1"/>
        <end position="20"/>
    </location>
</feature>
<dbReference type="Pfam" id="PF02129">
    <property type="entry name" value="Peptidase_S15"/>
    <property type="match status" value="1"/>
</dbReference>
<reference evidence="5" key="1">
    <citation type="journal article" date="2023" name="Mar. Drugs">
        <title>Gemmata algarum, a Novel Planctomycete Isolated from an Algal Mat, Displays Antimicrobial Activity.</title>
        <authorList>
            <person name="Kumar G."/>
            <person name="Kallscheuer N."/>
            <person name="Kashif M."/>
            <person name="Ahamad S."/>
            <person name="Jagadeeshwari U."/>
            <person name="Pannikurungottu S."/>
            <person name="Haufschild T."/>
            <person name="Kabuu M."/>
            <person name="Sasikala C."/>
            <person name="Jogler C."/>
            <person name="Ramana C."/>
        </authorList>
    </citation>
    <scope>NUCLEOTIDE SEQUENCE [LARGE SCALE GENOMIC DNA]</scope>
    <source>
        <strain evidence="5">JC673</strain>
    </source>
</reference>
<keyword evidence="5" id="KW-1185">Reference proteome</keyword>
<dbReference type="InterPro" id="IPR029058">
    <property type="entry name" value="AB_hydrolase_fold"/>
</dbReference>
<dbReference type="Gene3D" id="3.40.50.1820">
    <property type="entry name" value="alpha/beta hydrolase"/>
    <property type="match status" value="1"/>
</dbReference>
<dbReference type="SUPFAM" id="SSF53474">
    <property type="entry name" value="alpha/beta-Hydrolases"/>
    <property type="match status" value="1"/>
</dbReference>
<sequence>MPRWFALALALAFAPQPLFAQPAAPPKPLAGAELKDHIRANYTKYEYQIPMRDGVKLFTAVYVPKDDAKTYPMILTRTPYSVAPYGPDKYPDALRPGALFVQSGYIFVQQDVRGRWMSEGEYVNVRPHNPAKKGKDIDESSDTYDTVEWLTRNVKGHNGRVGITGISYPGFYTVCGMIDAHPAVKAVSPQAPVSEWFIGDDFHHNGCLFLPHCFNFMSGFGKARPEPTRKFNRDRFDHETPDGYKFFLEMGPLKNADAKYYKGEIAFWNEVMEHGTYDGFWKARNIRQHVKNIKPAVLTVGGWFDAENLFGALEVYKHAEANSPPPNNHLVMGPWDHGGWSRGTGDHLGDVRFNSNTSEFYREKIEFPFFEQHLKGDGKSTHPKAWVFETGTNVWRKFDAWPPKAAEPVKFYFGAERLRPEPGPDAKVVFAGTGEEKFDEFVSDPAKPVPFVNKTDVGMVREYMTADQRFAATRPDVLVYQTEALKSDLTLAGPVEVELYASTTGTDADWVVKVIDVYPDDFPDLDPNPTGVRMGGYQQLIRGEPFRGKFRNSFETPEPFKPGEVTKVKFTMPDVFHTLRPGHRLMVQVQSTWFPLVDRNPQTFCDIYKADAKDFKKQTHRVYRDAEHPSRVTVGVIK</sequence>
<proteinExistence type="predicted"/>
<organism evidence="4 5">
    <name type="scientific">Gemmata algarum</name>
    <dbReference type="NCBI Taxonomy" id="2975278"/>
    <lineage>
        <taxon>Bacteria</taxon>
        <taxon>Pseudomonadati</taxon>
        <taxon>Planctomycetota</taxon>
        <taxon>Planctomycetia</taxon>
        <taxon>Gemmatales</taxon>
        <taxon>Gemmataceae</taxon>
        <taxon>Gemmata</taxon>
    </lineage>
</organism>
<feature type="chain" id="PRO_5046158502" evidence="2">
    <location>
        <begin position="21"/>
        <end position="638"/>
    </location>
</feature>
<evidence type="ECO:0000256" key="2">
    <source>
        <dbReference type="SAM" id="SignalP"/>
    </source>
</evidence>
<dbReference type="InterPro" id="IPR013736">
    <property type="entry name" value="Xaa-Pro_dipept_C"/>
</dbReference>
<evidence type="ECO:0000313" key="4">
    <source>
        <dbReference type="EMBL" id="MDY3560283.1"/>
    </source>
</evidence>
<protein>
    <submittedName>
        <fullName evidence="4">CocE/NonD family hydrolase</fullName>
    </submittedName>
</protein>
<keyword evidence="2" id="KW-0732">Signal</keyword>
<dbReference type="RefSeq" id="WP_320686879.1">
    <property type="nucleotide sequence ID" value="NZ_JAXBLV010000177.1"/>
</dbReference>
<gene>
    <name evidence="4" type="ORF">R5W23_001512</name>
</gene>
<dbReference type="NCBIfam" id="TIGR00976">
    <property type="entry name" value="CocE_NonD"/>
    <property type="match status" value="1"/>
</dbReference>
<feature type="domain" description="Xaa-Pro dipeptidyl-peptidase C-terminal" evidence="3">
    <location>
        <begin position="367"/>
        <end position="633"/>
    </location>
</feature>
<evidence type="ECO:0000256" key="1">
    <source>
        <dbReference type="ARBA" id="ARBA00022801"/>
    </source>
</evidence>
<name>A0ABU5EY85_9BACT</name>